<feature type="compositionally biased region" description="Basic and acidic residues" evidence="1">
    <location>
        <begin position="543"/>
        <end position="555"/>
    </location>
</feature>
<dbReference type="InterPro" id="IPR036390">
    <property type="entry name" value="WH_DNA-bd_sf"/>
</dbReference>
<dbReference type="SUPFAM" id="SSF46785">
    <property type="entry name" value="Winged helix' DNA-binding domain"/>
    <property type="match status" value="1"/>
</dbReference>
<proteinExistence type="predicted"/>
<dbReference type="AlphaFoldDB" id="A0AAV4I5A3"/>
<evidence type="ECO:0000313" key="4">
    <source>
        <dbReference type="Proteomes" id="UP000762676"/>
    </source>
</evidence>
<evidence type="ECO:0000313" key="3">
    <source>
        <dbReference type="EMBL" id="GFS04801.1"/>
    </source>
</evidence>
<organism evidence="3 4">
    <name type="scientific">Elysia marginata</name>
    <dbReference type="NCBI Taxonomy" id="1093978"/>
    <lineage>
        <taxon>Eukaryota</taxon>
        <taxon>Metazoa</taxon>
        <taxon>Spiralia</taxon>
        <taxon>Lophotrochozoa</taxon>
        <taxon>Mollusca</taxon>
        <taxon>Gastropoda</taxon>
        <taxon>Heterobranchia</taxon>
        <taxon>Euthyneura</taxon>
        <taxon>Panpulmonata</taxon>
        <taxon>Sacoglossa</taxon>
        <taxon>Placobranchoidea</taxon>
        <taxon>Plakobranchidae</taxon>
        <taxon>Elysia</taxon>
    </lineage>
</organism>
<accession>A0AAV4I5A3</accession>
<feature type="compositionally biased region" description="Low complexity" evidence="1">
    <location>
        <begin position="244"/>
        <end position="256"/>
    </location>
</feature>
<dbReference type="EMBL" id="BMAT01006038">
    <property type="protein sequence ID" value="GFS04801.1"/>
    <property type="molecule type" value="Genomic_DNA"/>
</dbReference>
<dbReference type="InterPro" id="IPR000591">
    <property type="entry name" value="DEP_dom"/>
</dbReference>
<feature type="compositionally biased region" description="Low complexity" evidence="1">
    <location>
        <begin position="343"/>
        <end position="358"/>
    </location>
</feature>
<sequence length="613" mass="68482">MNNNGRGIKKELLLAQANNVIFRLQLFTLSTRRLITLFYKLREYHSEVDELTLEENASRNPPAIIHRIHAELQSLRKCFSGSELVHWIVKNRSVLPADLSVADEEITKDIAIEIAQDLLDNHFILELESALHTETTTPTSNLDQFSPYPQLSVHSHVPSEAEDSSWEDAEGRCLRSQFYAGNNQGVRSVSDNISHTEQQAVYEEQQAEVHHTFPPLSARSSPGSMTPTDQAMSSPGIGARRMKSSSQVWSPVSSGSRDTQSPGPLGLGARYNPSPAPTTPHFSSRDQLSPGPMHHDTASERSSAEPRQRYTSSSDLFRERPSPDRTPTPHNCNADGSISQGTQDQLGCLPQQQQQQPADQHDLHKRDSDFLGSLGSRASVADFRPSADRPQPLSPKPAYGRLRRDSDNLSIDSATLFGRSDLMNGVSPFSSIADLAYLANTKFVASSKHFYFIHQSVLNPGLSLFRQRQLKEELGMRYRKRNHQRGHYRSDGNNHRDDHYQQHGDGLLESRQVRSEPPGKASTSSARRFSPEDTTATTSTDASRAREHSHHRDDRSDEDGEISVHQKNAMENLALVEQCISHKVSTDYIVAIVVGRRKTDKLAKEFFKLSVSG</sequence>
<dbReference type="GO" id="GO:0035556">
    <property type="term" value="P:intracellular signal transduction"/>
    <property type="evidence" value="ECO:0007669"/>
    <property type="project" value="InterPro"/>
</dbReference>
<dbReference type="Gene3D" id="1.10.10.10">
    <property type="entry name" value="Winged helix-like DNA-binding domain superfamily/Winged helix DNA-binding domain"/>
    <property type="match status" value="1"/>
</dbReference>
<dbReference type="Proteomes" id="UP000762676">
    <property type="component" value="Unassembled WGS sequence"/>
</dbReference>
<name>A0AAV4I5A3_9GAST</name>
<protein>
    <recommendedName>
        <fullName evidence="2">DEP domain-containing protein</fullName>
    </recommendedName>
</protein>
<dbReference type="CDD" id="cd04371">
    <property type="entry name" value="DEP"/>
    <property type="match status" value="1"/>
</dbReference>
<keyword evidence="4" id="KW-1185">Reference proteome</keyword>
<dbReference type="InterPro" id="IPR036388">
    <property type="entry name" value="WH-like_DNA-bd_sf"/>
</dbReference>
<evidence type="ECO:0000259" key="2">
    <source>
        <dbReference type="PROSITE" id="PS50186"/>
    </source>
</evidence>
<feature type="region of interest" description="Disordered" evidence="1">
    <location>
        <begin position="476"/>
        <end position="562"/>
    </location>
</feature>
<evidence type="ECO:0000256" key="1">
    <source>
        <dbReference type="SAM" id="MobiDB-lite"/>
    </source>
</evidence>
<feature type="compositionally biased region" description="Basic and acidic residues" evidence="1">
    <location>
        <begin position="488"/>
        <end position="514"/>
    </location>
</feature>
<feature type="compositionally biased region" description="Polar residues" evidence="1">
    <location>
        <begin position="328"/>
        <end position="342"/>
    </location>
</feature>
<reference evidence="3 4" key="1">
    <citation type="journal article" date="2021" name="Elife">
        <title>Chloroplast acquisition without the gene transfer in kleptoplastic sea slugs, Plakobranchus ocellatus.</title>
        <authorList>
            <person name="Maeda T."/>
            <person name="Takahashi S."/>
            <person name="Yoshida T."/>
            <person name="Shimamura S."/>
            <person name="Takaki Y."/>
            <person name="Nagai Y."/>
            <person name="Toyoda A."/>
            <person name="Suzuki Y."/>
            <person name="Arimoto A."/>
            <person name="Ishii H."/>
            <person name="Satoh N."/>
            <person name="Nishiyama T."/>
            <person name="Hasebe M."/>
            <person name="Maruyama T."/>
            <person name="Minagawa J."/>
            <person name="Obokata J."/>
            <person name="Shigenobu S."/>
        </authorList>
    </citation>
    <scope>NUCLEOTIDE SEQUENCE [LARGE SCALE GENOMIC DNA]</scope>
</reference>
<dbReference type="PROSITE" id="PS50186">
    <property type="entry name" value="DEP"/>
    <property type="match status" value="1"/>
</dbReference>
<feature type="region of interest" description="Disordered" evidence="1">
    <location>
        <begin position="214"/>
        <end position="405"/>
    </location>
</feature>
<comment type="caution">
    <text evidence="3">The sequence shown here is derived from an EMBL/GenBank/DDBJ whole genome shotgun (WGS) entry which is preliminary data.</text>
</comment>
<feature type="domain" description="DEP" evidence="2">
    <location>
        <begin position="74"/>
        <end position="147"/>
    </location>
</feature>
<feature type="compositionally biased region" description="Basic and acidic residues" evidence="1">
    <location>
        <begin position="359"/>
        <end position="369"/>
    </location>
</feature>
<gene>
    <name evidence="3" type="ORF">ElyMa_002920400</name>
</gene>
<feature type="compositionally biased region" description="Polar residues" evidence="1">
    <location>
        <begin position="218"/>
        <end position="233"/>
    </location>
</feature>
<feature type="compositionally biased region" description="Basic residues" evidence="1">
    <location>
        <begin position="477"/>
        <end position="487"/>
    </location>
</feature>
<feature type="compositionally biased region" description="Low complexity" evidence="1">
    <location>
        <begin position="533"/>
        <end position="542"/>
    </location>
</feature>
<feature type="compositionally biased region" description="Basic and acidic residues" evidence="1">
    <location>
        <begin position="293"/>
        <end position="308"/>
    </location>
</feature>